<accession>A0A7K8TI73</accession>
<protein>
    <submittedName>
        <fullName evidence="1">MOC2A synthase</fullName>
    </submittedName>
</protein>
<dbReference type="PANTHER" id="PTHR33359:SF1">
    <property type="entry name" value="MOLYBDOPTERIN SYNTHASE SULFUR CARRIER SUBUNIT"/>
    <property type="match status" value="1"/>
</dbReference>
<dbReference type="PANTHER" id="PTHR33359">
    <property type="entry name" value="MOLYBDOPTERIN SYNTHASE SULFUR CARRIER SUBUNIT"/>
    <property type="match status" value="1"/>
</dbReference>
<sequence length="70" mass="7935">HLTPPLSRCQELVAEGSPPRDSGSLRCQQVTVQYFVRSAELAGLHSETLLVPQQITFLQLWEEIVKIHPR</sequence>
<proteinExistence type="predicted"/>
<dbReference type="EMBL" id="VWZB01006461">
    <property type="protein sequence ID" value="NXF41973.1"/>
    <property type="molecule type" value="Genomic_DNA"/>
</dbReference>
<keyword evidence="2" id="KW-1185">Reference proteome</keyword>
<feature type="non-terminal residue" evidence="1">
    <location>
        <position position="1"/>
    </location>
</feature>
<dbReference type="AlphaFoldDB" id="A0A7K8TI73"/>
<feature type="non-terminal residue" evidence="1">
    <location>
        <position position="70"/>
    </location>
</feature>
<reference evidence="1 2" key="1">
    <citation type="submission" date="2019-09" db="EMBL/GenBank/DDBJ databases">
        <title>Bird 10,000 Genomes (B10K) Project - Family phase.</title>
        <authorList>
            <person name="Zhang G."/>
        </authorList>
    </citation>
    <scope>NUCLEOTIDE SEQUENCE [LARGE SCALE GENOMIC DNA]</scope>
    <source>
        <strain evidence="1">B10K-CU-031-10</strain>
        <tissue evidence="1">Muscle</tissue>
    </source>
</reference>
<evidence type="ECO:0000313" key="1">
    <source>
        <dbReference type="EMBL" id="NXF41973.1"/>
    </source>
</evidence>
<dbReference type="Gene3D" id="3.10.20.30">
    <property type="match status" value="1"/>
</dbReference>
<dbReference type="InterPro" id="IPR012675">
    <property type="entry name" value="Beta-grasp_dom_sf"/>
</dbReference>
<dbReference type="Proteomes" id="UP000538472">
    <property type="component" value="Unassembled WGS sequence"/>
</dbReference>
<dbReference type="GO" id="GO:0006777">
    <property type="term" value="P:Mo-molybdopterin cofactor biosynthetic process"/>
    <property type="evidence" value="ECO:0007669"/>
    <property type="project" value="InterPro"/>
</dbReference>
<name>A0A7K8TI73_9AVES</name>
<dbReference type="InterPro" id="IPR044672">
    <property type="entry name" value="MOCS2A"/>
</dbReference>
<dbReference type="GO" id="GO:1990133">
    <property type="term" value="C:molybdopterin adenylyltransferase complex"/>
    <property type="evidence" value="ECO:0007669"/>
    <property type="project" value="TreeGrafter"/>
</dbReference>
<gene>
    <name evidence="1" type="primary">Mocs2_1</name>
    <name evidence="1" type="ORF">NYCBRA_R15752</name>
</gene>
<organism evidence="1 2">
    <name type="scientific">Nyctibius bracteatus</name>
    <name type="common">Rufous potoo</name>
    <dbReference type="NCBI Taxonomy" id="48426"/>
    <lineage>
        <taxon>Eukaryota</taxon>
        <taxon>Metazoa</taxon>
        <taxon>Chordata</taxon>
        <taxon>Craniata</taxon>
        <taxon>Vertebrata</taxon>
        <taxon>Euteleostomi</taxon>
        <taxon>Archelosauria</taxon>
        <taxon>Archosauria</taxon>
        <taxon>Dinosauria</taxon>
        <taxon>Saurischia</taxon>
        <taxon>Theropoda</taxon>
        <taxon>Coelurosauria</taxon>
        <taxon>Aves</taxon>
        <taxon>Neognathae</taxon>
        <taxon>Neoaves</taxon>
        <taxon>Strisores</taxon>
        <taxon>Caprimulgiformes</taxon>
        <taxon>Nyctibiidae</taxon>
        <taxon>Nyctibius</taxon>
    </lineage>
</organism>
<evidence type="ECO:0000313" key="2">
    <source>
        <dbReference type="Proteomes" id="UP000538472"/>
    </source>
</evidence>
<comment type="caution">
    <text evidence="1">The sequence shown here is derived from an EMBL/GenBank/DDBJ whole genome shotgun (WGS) entry which is preliminary data.</text>
</comment>